<dbReference type="PROSITE" id="PS51257">
    <property type="entry name" value="PROKAR_LIPOPROTEIN"/>
    <property type="match status" value="1"/>
</dbReference>
<organism evidence="1 2">
    <name type="scientific">Posidoniimonas polymericola</name>
    <dbReference type="NCBI Taxonomy" id="2528002"/>
    <lineage>
        <taxon>Bacteria</taxon>
        <taxon>Pseudomonadati</taxon>
        <taxon>Planctomycetota</taxon>
        <taxon>Planctomycetia</taxon>
        <taxon>Pirellulales</taxon>
        <taxon>Lacipirellulaceae</taxon>
        <taxon>Posidoniimonas</taxon>
    </lineage>
</organism>
<dbReference type="AlphaFoldDB" id="A0A5C5ZDI9"/>
<accession>A0A5C5ZDI9</accession>
<sequence length="162" mass="18113">MRSRRHKPNQRCRPNLGLACALAALVGCGGDEKVTFTIDEQEVGRISEELVEVAIGDFEVPVPVAYVDDESNTRYKNAVLFRFHLDALVDPHEASSARRLVERNSSTLNDRVMTTCRNSTIGELLDPQLNAFRSRALDAVQPIFEGHLLRRLVITDVITDPL</sequence>
<evidence type="ECO:0008006" key="3">
    <source>
        <dbReference type="Google" id="ProtNLM"/>
    </source>
</evidence>
<evidence type="ECO:0000313" key="1">
    <source>
        <dbReference type="EMBL" id="TWT85414.1"/>
    </source>
</evidence>
<evidence type="ECO:0000313" key="2">
    <source>
        <dbReference type="Proteomes" id="UP000318478"/>
    </source>
</evidence>
<gene>
    <name evidence="1" type="ORF">Pla123a_02210</name>
</gene>
<dbReference type="Proteomes" id="UP000318478">
    <property type="component" value="Unassembled WGS sequence"/>
</dbReference>
<protein>
    <recommendedName>
        <fullName evidence="3">Flagellar protein FliL</fullName>
    </recommendedName>
</protein>
<proteinExistence type="predicted"/>
<name>A0A5C5ZDI9_9BACT</name>
<dbReference type="EMBL" id="SJPO01000001">
    <property type="protein sequence ID" value="TWT85414.1"/>
    <property type="molecule type" value="Genomic_DNA"/>
</dbReference>
<reference evidence="1 2" key="1">
    <citation type="submission" date="2019-02" db="EMBL/GenBank/DDBJ databases">
        <title>Deep-cultivation of Planctomycetes and their phenomic and genomic characterization uncovers novel biology.</title>
        <authorList>
            <person name="Wiegand S."/>
            <person name="Jogler M."/>
            <person name="Boedeker C."/>
            <person name="Pinto D."/>
            <person name="Vollmers J."/>
            <person name="Rivas-Marin E."/>
            <person name="Kohn T."/>
            <person name="Peeters S.H."/>
            <person name="Heuer A."/>
            <person name="Rast P."/>
            <person name="Oberbeckmann S."/>
            <person name="Bunk B."/>
            <person name="Jeske O."/>
            <person name="Meyerdierks A."/>
            <person name="Storesund J.E."/>
            <person name="Kallscheuer N."/>
            <person name="Luecker S."/>
            <person name="Lage O.M."/>
            <person name="Pohl T."/>
            <person name="Merkel B.J."/>
            <person name="Hornburger P."/>
            <person name="Mueller R.-W."/>
            <person name="Bruemmer F."/>
            <person name="Labrenz M."/>
            <person name="Spormann A.M."/>
            <person name="Op Den Camp H."/>
            <person name="Overmann J."/>
            <person name="Amann R."/>
            <person name="Jetten M.S.M."/>
            <person name="Mascher T."/>
            <person name="Medema M.H."/>
            <person name="Devos D.P."/>
            <person name="Kaster A.-K."/>
            <person name="Ovreas L."/>
            <person name="Rohde M."/>
            <person name="Galperin M.Y."/>
            <person name="Jogler C."/>
        </authorList>
    </citation>
    <scope>NUCLEOTIDE SEQUENCE [LARGE SCALE GENOMIC DNA]</scope>
    <source>
        <strain evidence="1 2">Pla123a</strain>
    </source>
</reference>
<comment type="caution">
    <text evidence="1">The sequence shown here is derived from an EMBL/GenBank/DDBJ whole genome shotgun (WGS) entry which is preliminary data.</text>
</comment>
<keyword evidence="2" id="KW-1185">Reference proteome</keyword>